<dbReference type="EMBL" id="JAAOMP010000022">
    <property type="protein sequence ID" value="MBU2758822.1"/>
    <property type="molecule type" value="Genomic_DNA"/>
</dbReference>
<comment type="caution">
    <text evidence="2">The sequence shown here is derived from an EMBL/GenBank/DDBJ whole genome shotgun (WGS) entry which is preliminary data.</text>
</comment>
<name>A0ABS5ZUD3_9PROT</name>
<organism evidence="2 3">
    <name type="scientific">Acidithiobacillus sulfurivorans</name>
    <dbReference type="NCBI Taxonomy" id="1958756"/>
    <lineage>
        <taxon>Bacteria</taxon>
        <taxon>Pseudomonadati</taxon>
        <taxon>Pseudomonadota</taxon>
        <taxon>Acidithiobacillia</taxon>
        <taxon>Acidithiobacillales</taxon>
        <taxon>Acidithiobacillaceae</taxon>
        <taxon>Acidithiobacillus</taxon>
    </lineage>
</organism>
<gene>
    <name evidence="2" type="ORF">HAP95_01120</name>
</gene>
<keyword evidence="3" id="KW-1185">Reference proteome</keyword>
<accession>A0ABS5ZUD3</accession>
<evidence type="ECO:0000313" key="2">
    <source>
        <dbReference type="EMBL" id="MBU2758822.1"/>
    </source>
</evidence>
<feature type="domain" description="HNH" evidence="1">
    <location>
        <begin position="3"/>
        <end position="36"/>
    </location>
</feature>
<reference evidence="2 3" key="1">
    <citation type="journal article" date="2021" name="ISME J.">
        <title>Genomic evolution of the class Acidithiobacillia: deep-branching Proteobacteria living in extreme acidic conditions.</title>
        <authorList>
            <person name="Moya-Beltran A."/>
            <person name="Beard S."/>
            <person name="Rojas-Villalobos C."/>
            <person name="Issotta F."/>
            <person name="Gallardo Y."/>
            <person name="Ulloa R."/>
            <person name="Giaveno A."/>
            <person name="Degli Esposti M."/>
            <person name="Johnson D.B."/>
            <person name="Quatrini R."/>
        </authorList>
    </citation>
    <scope>NUCLEOTIDE SEQUENCE [LARGE SCALE GENOMIC DNA]</scope>
    <source>
        <strain evidence="2 3">RW2</strain>
    </source>
</reference>
<dbReference type="Pfam" id="PF01844">
    <property type="entry name" value="HNH"/>
    <property type="match status" value="1"/>
</dbReference>
<dbReference type="RefSeq" id="WP_215882609.1">
    <property type="nucleotide sequence ID" value="NZ_JAAOMP010000022.1"/>
</dbReference>
<dbReference type="InterPro" id="IPR002711">
    <property type="entry name" value="HNH"/>
</dbReference>
<evidence type="ECO:0000313" key="3">
    <source>
        <dbReference type="Proteomes" id="UP000755654"/>
    </source>
</evidence>
<proteinExistence type="predicted"/>
<sequence>MTRCTRTRELEVHHVRRDGGNDIGNAEVLCQACHKATSTYGSPGKSPPPFDQATKERALRRARNQCECTRTGGCH</sequence>
<evidence type="ECO:0000259" key="1">
    <source>
        <dbReference type="Pfam" id="PF01844"/>
    </source>
</evidence>
<protein>
    <recommendedName>
        <fullName evidence="1">HNH domain-containing protein</fullName>
    </recommendedName>
</protein>
<dbReference type="Proteomes" id="UP000755654">
    <property type="component" value="Unassembled WGS sequence"/>
</dbReference>